<evidence type="ECO:0000256" key="1">
    <source>
        <dbReference type="ARBA" id="ARBA00006654"/>
    </source>
</evidence>
<feature type="non-terminal residue" evidence="3">
    <location>
        <position position="1"/>
    </location>
</feature>
<dbReference type="Pfam" id="PF02872">
    <property type="entry name" value="5_nucleotid_C"/>
    <property type="match status" value="1"/>
</dbReference>
<evidence type="ECO:0000313" key="4">
    <source>
        <dbReference type="Proteomes" id="UP000076858"/>
    </source>
</evidence>
<dbReference type="GO" id="GO:0009166">
    <property type="term" value="P:nucleotide catabolic process"/>
    <property type="evidence" value="ECO:0007669"/>
    <property type="project" value="InterPro"/>
</dbReference>
<dbReference type="PANTHER" id="PTHR11575">
    <property type="entry name" value="5'-NUCLEOTIDASE-RELATED"/>
    <property type="match status" value="1"/>
</dbReference>
<evidence type="ECO:0000313" key="3">
    <source>
        <dbReference type="EMBL" id="KZR99071.1"/>
    </source>
</evidence>
<reference evidence="3 4" key="1">
    <citation type="submission" date="2016-03" db="EMBL/GenBank/DDBJ databases">
        <title>EvidentialGene: Evidence-directed Construction of Genes on Genomes.</title>
        <authorList>
            <person name="Gilbert D.G."/>
            <person name="Choi J.-H."/>
            <person name="Mockaitis K."/>
            <person name="Colbourne J."/>
            <person name="Pfrender M."/>
        </authorList>
    </citation>
    <scope>NUCLEOTIDE SEQUENCE [LARGE SCALE GENOMIC DNA]</scope>
    <source>
        <strain evidence="3 4">Xinb3</strain>
        <tissue evidence="3">Complete organism</tissue>
    </source>
</reference>
<dbReference type="SUPFAM" id="SSF55816">
    <property type="entry name" value="5'-nucleotidase (syn. UDP-sugar hydrolase), C-terminal domain"/>
    <property type="match status" value="1"/>
</dbReference>
<proteinExistence type="inferred from homology"/>
<protein>
    <recommendedName>
        <fullName evidence="2">5'-Nucleotidase C-terminal domain-containing protein</fullName>
    </recommendedName>
</protein>
<dbReference type="OrthoDB" id="10252235at2759"/>
<gene>
    <name evidence="3" type="ORF">APZ42_005223</name>
</gene>
<dbReference type="Gene3D" id="3.90.780.10">
    <property type="entry name" value="5'-Nucleotidase, C-terminal domain"/>
    <property type="match status" value="1"/>
</dbReference>
<accession>A0A164GKN2</accession>
<evidence type="ECO:0000259" key="2">
    <source>
        <dbReference type="Pfam" id="PF02872"/>
    </source>
</evidence>
<comment type="caution">
    <text evidence="3">The sequence shown here is derived from an EMBL/GenBank/DDBJ whole genome shotgun (WGS) entry which is preliminary data.</text>
</comment>
<dbReference type="InterPro" id="IPR008334">
    <property type="entry name" value="5'-Nucleotdase_C"/>
</dbReference>
<sequence>NFICDVMVAATDSDLALLNSGTLRSDRIHPPGPFKKRDLSQILPMLNPLIVVEISGEDLLAALENGVCMYPKREGRFL</sequence>
<dbReference type="InterPro" id="IPR006179">
    <property type="entry name" value="5_nucleotidase/apyrase"/>
</dbReference>
<dbReference type="PANTHER" id="PTHR11575:SF48">
    <property type="entry name" value="5'-NUCLEOTIDASE"/>
    <property type="match status" value="1"/>
</dbReference>
<dbReference type="Proteomes" id="UP000076858">
    <property type="component" value="Unassembled WGS sequence"/>
</dbReference>
<dbReference type="EMBL" id="LRGB01014815">
    <property type="protein sequence ID" value="KZR99071.1"/>
    <property type="molecule type" value="Genomic_DNA"/>
</dbReference>
<dbReference type="InterPro" id="IPR036907">
    <property type="entry name" value="5'-Nucleotdase_C_sf"/>
</dbReference>
<organism evidence="3 4">
    <name type="scientific">Daphnia magna</name>
    <dbReference type="NCBI Taxonomy" id="35525"/>
    <lineage>
        <taxon>Eukaryota</taxon>
        <taxon>Metazoa</taxon>
        <taxon>Ecdysozoa</taxon>
        <taxon>Arthropoda</taxon>
        <taxon>Crustacea</taxon>
        <taxon>Branchiopoda</taxon>
        <taxon>Diplostraca</taxon>
        <taxon>Cladocera</taxon>
        <taxon>Anomopoda</taxon>
        <taxon>Daphniidae</taxon>
        <taxon>Daphnia</taxon>
    </lineage>
</organism>
<keyword evidence="4" id="KW-1185">Reference proteome</keyword>
<feature type="domain" description="5'-Nucleotidase C-terminal" evidence="2">
    <location>
        <begin position="1"/>
        <end position="78"/>
    </location>
</feature>
<dbReference type="AlphaFoldDB" id="A0A164GKN2"/>
<comment type="similarity">
    <text evidence="1">Belongs to the 5'-nucleotidase family.</text>
</comment>
<dbReference type="GO" id="GO:0016787">
    <property type="term" value="F:hydrolase activity"/>
    <property type="evidence" value="ECO:0007669"/>
    <property type="project" value="InterPro"/>
</dbReference>
<feature type="non-terminal residue" evidence="3">
    <location>
        <position position="78"/>
    </location>
</feature>
<name>A0A164GKN2_9CRUS</name>
<dbReference type="STRING" id="35525.A0A164GKN2"/>